<evidence type="ECO:0000313" key="3">
    <source>
        <dbReference type="EMBL" id="WAH39830.1"/>
    </source>
</evidence>
<dbReference type="PANTHER" id="PTHR43364:SF4">
    <property type="entry name" value="NAD(P)-LINKED OXIDOREDUCTASE SUPERFAMILY PROTEIN"/>
    <property type="match status" value="1"/>
</dbReference>
<dbReference type="EMBL" id="CP104067">
    <property type="protein sequence ID" value="WAH39830.1"/>
    <property type="molecule type" value="Genomic_DNA"/>
</dbReference>
<reference evidence="3" key="1">
    <citation type="submission" date="2022-08" db="EMBL/GenBank/DDBJ databases">
        <title>Alicyclobacillus fastidiosus DSM 17978, complete genome.</title>
        <authorList>
            <person name="Wang Q."/>
            <person name="Cai R."/>
            <person name="Wang Z."/>
        </authorList>
    </citation>
    <scope>NUCLEOTIDE SEQUENCE</scope>
    <source>
        <strain evidence="3">DSM 17978</strain>
    </source>
</reference>
<dbReference type="InterPro" id="IPR050523">
    <property type="entry name" value="AKR_Detox_Biosynth"/>
</dbReference>
<proteinExistence type="predicted"/>
<feature type="domain" description="NADP-dependent oxidoreductase" evidence="2">
    <location>
        <begin position="16"/>
        <end position="324"/>
    </location>
</feature>
<gene>
    <name evidence="3" type="ORF">NZD89_15615</name>
</gene>
<dbReference type="InterPro" id="IPR020471">
    <property type="entry name" value="AKR"/>
</dbReference>
<evidence type="ECO:0000259" key="2">
    <source>
        <dbReference type="Pfam" id="PF00248"/>
    </source>
</evidence>
<dbReference type="Proteomes" id="UP001164761">
    <property type="component" value="Chromosome"/>
</dbReference>
<dbReference type="SUPFAM" id="SSF51430">
    <property type="entry name" value="NAD(P)-linked oxidoreductase"/>
    <property type="match status" value="1"/>
</dbReference>
<sequence length="349" mass="38809">MEYRKLGVSNLQLGTIGLGCWAFGGGSYWGEQNQKDVDRVVHEALECGINYFDTAEVYNEGASEISLGKALQGRRNEAIVGTKITPANTEPATLRKHCEESLARLNTDYIDVYVLHWPISPHSIEHFSDDARLFVSPPSIDEAFHTLRSLQAEGKIREIAISNHGVKQMKQVLGTGTKIVANQLAYNLLSRAIESSILPLCIERGVGVIAYMPLQQGLLTGKYHRPEAMKPMQARSRHFHHTRGSGTRHGENGAEQEVFQAISEIRHIAEEMHVDMSVLALSWVISNPAVTTAIVGCRNTKQLENNLQALDCPLDLSTLSKLNDITLPVLEKLGDNPDYYENRLNSRIE</sequence>
<dbReference type="Pfam" id="PF00248">
    <property type="entry name" value="Aldo_ket_red"/>
    <property type="match status" value="1"/>
</dbReference>
<dbReference type="Gene3D" id="3.20.20.100">
    <property type="entry name" value="NADP-dependent oxidoreductase domain"/>
    <property type="match status" value="1"/>
</dbReference>
<dbReference type="InterPro" id="IPR036812">
    <property type="entry name" value="NAD(P)_OxRdtase_dom_sf"/>
</dbReference>
<dbReference type="InterPro" id="IPR023210">
    <property type="entry name" value="NADP_OxRdtase_dom"/>
</dbReference>
<dbReference type="RefSeq" id="WP_268003728.1">
    <property type="nucleotide sequence ID" value="NZ_BSUT01000001.1"/>
</dbReference>
<evidence type="ECO:0000313" key="4">
    <source>
        <dbReference type="Proteomes" id="UP001164761"/>
    </source>
</evidence>
<keyword evidence="4" id="KW-1185">Reference proteome</keyword>
<protein>
    <submittedName>
        <fullName evidence="3">Aldo/keto reductase</fullName>
    </submittedName>
</protein>
<keyword evidence="1" id="KW-0560">Oxidoreductase</keyword>
<dbReference type="PRINTS" id="PR00069">
    <property type="entry name" value="ALDKETRDTASE"/>
</dbReference>
<dbReference type="CDD" id="cd19085">
    <property type="entry name" value="AKR_AKR11B3"/>
    <property type="match status" value="1"/>
</dbReference>
<accession>A0ABY6ZCI8</accession>
<dbReference type="PROSITE" id="PS51257">
    <property type="entry name" value="PROKAR_LIPOPROTEIN"/>
    <property type="match status" value="1"/>
</dbReference>
<organism evidence="3 4">
    <name type="scientific">Alicyclobacillus fastidiosus</name>
    <dbReference type="NCBI Taxonomy" id="392011"/>
    <lineage>
        <taxon>Bacteria</taxon>
        <taxon>Bacillati</taxon>
        <taxon>Bacillota</taxon>
        <taxon>Bacilli</taxon>
        <taxon>Bacillales</taxon>
        <taxon>Alicyclobacillaceae</taxon>
        <taxon>Alicyclobacillus</taxon>
    </lineage>
</organism>
<dbReference type="PANTHER" id="PTHR43364">
    <property type="entry name" value="NADH-SPECIFIC METHYLGLYOXAL REDUCTASE-RELATED"/>
    <property type="match status" value="1"/>
</dbReference>
<evidence type="ECO:0000256" key="1">
    <source>
        <dbReference type="ARBA" id="ARBA00023002"/>
    </source>
</evidence>
<name>A0ABY6ZCI8_9BACL</name>